<dbReference type="EMBL" id="MU276081">
    <property type="protein sequence ID" value="KAI0042148.1"/>
    <property type="molecule type" value="Genomic_DNA"/>
</dbReference>
<comment type="caution">
    <text evidence="1">The sequence shown here is derived from an EMBL/GenBank/DDBJ whole genome shotgun (WGS) entry which is preliminary data.</text>
</comment>
<feature type="non-terminal residue" evidence="1">
    <location>
        <position position="682"/>
    </location>
</feature>
<protein>
    <submittedName>
        <fullName evidence="1">Uncharacterized protein</fullName>
    </submittedName>
</protein>
<organism evidence="1 2">
    <name type="scientific">Auriscalpium vulgare</name>
    <dbReference type="NCBI Taxonomy" id="40419"/>
    <lineage>
        <taxon>Eukaryota</taxon>
        <taxon>Fungi</taxon>
        <taxon>Dikarya</taxon>
        <taxon>Basidiomycota</taxon>
        <taxon>Agaricomycotina</taxon>
        <taxon>Agaricomycetes</taxon>
        <taxon>Russulales</taxon>
        <taxon>Auriscalpiaceae</taxon>
        <taxon>Auriscalpium</taxon>
    </lineage>
</organism>
<reference evidence="1" key="1">
    <citation type="submission" date="2021-02" db="EMBL/GenBank/DDBJ databases">
        <authorList>
            <consortium name="DOE Joint Genome Institute"/>
            <person name="Ahrendt S."/>
            <person name="Looney B.P."/>
            <person name="Miyauchi S."/>
            <person name="Morin E."/>
            <person name="Drula E."/>
            <person name="Courty P.E."/>
            <person name="Chicoki N."/>
            <person name="Fauchery L."/>
            <person name="Kohler A."/>
            <person name="Kuo A."/>
            <person name="Labutti K."/>
            <person name="Pangilinan J."/>
            <person name="Lipzen A."/>
            <person name="Riley R."/>
            <person name="Andreopoulos W."/>
            <person name="He G."/>
            <person name="Johnson J."/>
            <person name="Barry K.W."/>
            <person name="Grigoriev I.V."/>
            <person name="Nagy L."/>
            <person name="Hibbett D."/>
            <person name="Henrissat B."/>
            <person name="Matheny P.B."/>
            <person name="Labbe J."/>
            <person name="Martin F."/>
        </authorList>
    </citation>
    <scope>NUCLEOTIDE SEQUENCE</scope>
    <source>
        <strain evidence="1">FP105234-sp</strain>
    </source>
</reference>
<reference evidence="1" key="2">
    <citation type="journal article" date="2022" name="New Phytol.">
        <title>Evolutionary transition to the ectomycorrhizal habit in the genomes of a hyperdiverse lineage of mushroom-forming fungi.</title>
        <authorList>
            <person name="Looney B."/>
            <person name="Miyauchi S."/>
            <person name="Morin E."/>
            <person name="Drula E."/>
            <person name="Courty P.E."/>
            <person name="Kohler A."/>
            <person name="Kuo A."/>
            <person name="LaButti K."/>
            <person name="Pangilinan J."/>
            <person name="Lipzen A."/>
            <person name="Riley R."/>
            <person name="Andreopoulos W."/>
            <person name="He G."/>
            <person name="Johnson J."/>
            <person name="Nolan M."/>
            <person name="Tritt A."/>
            <person name="Barry K.W."/>
            <person name="Grigoriev I.V."/>
            <person name="Nagy L.G."/>
            <person name="Hibbett D."/>
            <person name="Henrissat B."/>
            <person name="Matheny P.B."/>
            <person name="Labbe J."/>
            <person name="Martin F.M."/>
        </authorList>
    </citation>
    <scope>NUCLEOTIDE SEQUENCE</scope>
    <source>
        <strain evidence="1">FP105234-sp</strain>
    </source>
</reference>
<evidence type="ECO:0000313" key="1">
    <source>
        <dbReference type="EMBL" id="KAI0042148.1"/>
    </source>
</evidence>
<accession>A0ACB8RDJ2</accession>
<sequence length="682" mass="74726">MSVEAPAQIAAVKGRLQTQREHDRYCAQYGRQLSNIMNRELRSVTRNPKANVPRTVPNWQAVLLQTYGVRTDGWPEEFSKFRSPAELASEGVELGRKKQRADVGGKHARNGILAPVLTPAVVSDADLRDDQFFPPFDPRKEFLPDALPDVIRGMKVLDPHLSPCTEHRHRATLVPSHPFEGAFCGIAHKLESSLVPALCNTEWCSSGTRSQKTVQVRTTGAPAGRQRRAHTVFLASDTLARRPARTQRPRARSWRVSTSSTSGARRFDTLERRLNGAAAFTRIVRFGTAGCGKAARDTTASARHARSRVLDSLIAGGWGPWTRAADVPGARSVLSPSTSPGNAPGHGGRPADRATRGFHYRPPACTVIRRGSWRIARGGAVVDADASSVRRRPDEGWTPTSQAHARRLETVDACWTLGLTDCSTRPARQCYTPRLVARSCGSESTRGSAVVDADALDVRRRPNERWTPTARAYATLLDAVDTCWTLGMTDFLTRPARIRSGSWWPARRRMLDADALGRAKERWTPTARAHATHLGLQDAGFDRVLDAACPPLLYAYVHAALLSRRIAALQTPRRTSGSVGRWRRIARLAAPWTSRAERHPGSIARLVVVARALLWGRSEARRRSTTHRESGPTGRGVGGGAQSMAGSEWNAGRASESHGRGLRMQVSSRAADSQDSTHLGLD</sequence>
<name>A0ACB8RDJ2_9AGAM</name>
<evidence type="ECO:0000313" key="2">
    <source>
        <dbReference type="Proteomes" id="UP000814033"/>
    </source>
</evidence>
<proteinExistence type="predicted"/>
<keyword evidence="2" id="KW-1185">Reference proteome</keyword>
<gene>
    <name evidence="1" type="ORF">FA95DRAFT_1575913</name>
</gene>
<dbReference type="Proteomes" id="UP000814033">
    <property type="component" value="Unassembled WGS sequence"/>
</dbReference>